<dbReference type="Pfam" id="PF00271">
    <property type="entry name" value="Helicase_C"/>
    <property type="match status" value="1"/>
</dbReference>
<dbReference type="GO" id="GO:1990077">
    <property type="term" value="C:primosome complex"/>
    <property type="evidence" value="ECO:0007669"/>
    <property type="project" value="UniProtKB-UniRule"/>
</dbReference>
<keyword evidence="3 12" id="KW-0479">Metal-binding</keyword>
<dbReference type="Proteomes" id="UP001409585">
    <property type="component" value="Unassembled WGS sequence"/>
</dbReference>
<keyword evidence="17" id="KW-1185">Reference proteome</keyword>
<dbReference type="GO" id="GO:0006310">
    <property type="term" value="P:DNA recombination"/>
    <property type="evidence" value="ECO:0007669"/>
    <property type="project" value="InterPro"/>
</dbReference>
<dbReference type="Pfam" id="PF18319">
    <property type="entry name" value="Zn_ribbon_PriA"/>
    <property type="match status" value="1"/>
</dbReference>
<dbReference type="GO" id="GO:0005524">
    <property type="term" value="F:ATP binding"/>
    <property type="evidence" value="ECO:0007669"/>
    <property type="project" value="UniProtKB-UniRule"/>
</dbReference>
<evidence type="ECO:0000256" key="13">
    <source>
        <dbReference type="SAM" id="MobiDB-lite"/>
    </source>
</evidence>
<dbReference type="InterPro" id="IPR048949">
    <property type="entry name" value="WHD_PriA"/>
</dbReference>
<dbReference type="SMART" id="SM00490">
    <property type="entry name" value="HELICc"/>
    <property type="match status" value="1"/>
</dbReference>
<accession>A0AAV3U0N1</accession>
<dbReference type="Pfam" id="PF21213">
    <property type="entry name" value="WHD_PriA"/>
    <property type="match status" value="1"/>
</dbReference>
<feature type="binding site" evidence="12">
    <location>
        <position position="479"/>
    </location>
    <ligand>
        <name>Zn(2+)</name>
        <dbReference type="ChEBI" id="CHEBI:29105"/>
        <label>1</label>
    </ligand>
</feature>
<evidence type="ECO:0000256" key="11">
    <source>
        <dbReference type="ARBA" id="ARBA00048988"/>
    </source>
</evidence>
<dbReference type="GO" id="GO:0008270">
    <property type="term" value="F:zinc ion binding"/>
    <property type="evidence" value="ECO:0007669"/>
    <property type="project" value="UniProtKB-UniRule"/>
</dbReference>
<comment type="subunit">
    <text evidence="12">Component of the replication restart primosome.</text>
</comment>
<keyword evidence="9 12" id="KW-0238">DNA-binding</keyword>
<feature type="binding site" evidence="12">
    <location>
        <position position="448"/>
    </location>
    <ligand>
        <name>Zn(2+)</name>
        <dbReference type="ChEBI" id="CHEBI:29105"/>
        <label>2</label>
    </ligand>
</feature>
<evidence type="ECO:0000313" key="17">
    <source>
        <dbReference type="Proteomes" id="UP001409585"/>
    </source>
</evidence>
<feature type="domain" description="Helicase ATP-binding" evidence="14">
    <location>
        <begin position="214"/>
        <end position="380"/>
    </location>
</feature>
<evidence type="ECO:0000256" key="6">
    <source>
        <dbReference type="ARBA" id="ARBA00022806"/>
    </source>
</evidence>
<dbReference type="GO" id="GO:0006269">
    <property type="term" value="P:DNA replication, synthesis of primer"/>
    <property type="evidence" value="ECO:0007669"/>
    <property type="project" value="UniProtKB-KW"/>
</dbReference>
<evidence type="ECO:0000256" key="12">
    <source>
        <dbReference type="HAMAP-Rule" id="MF_00983"/>
    </source>
</evidence>
<comment type="catalytic activity">
    <reaction evidence="12">
        <text>Couples ATP hydrolysis with the unwinding of duplex DNA by translocating in the 3'-5' direction.</text>
        <dbReference type="EC" id="5.6.2.4"/>
    </reaction>
</comment>
<evidence type="ECO:0000259" key="15">
    <source>
        <dbReference type="PROSITE" id="PS51194"/>
    </source>
</evidence>
<protein>
    <recommendedName>
        <fullName evidence="12">Replication restart protein PriA</fullName>
    </recommendedName>
    <alternativeName>
        <fullName evidence="12">ATP-dependent DNA helicase PriA</fullName>
        <ecNumber evidence="12">5.6.2.4</ecNumber>
    </alternativeName>
    <alternativeName>
        <fullName evidence="12">DNA 3'-5' helicase PriA</fullName>
    </alternativeName>
</protein>
<feature type="binding site" evidence="12">
    <location>
        <position position="451"/>
    </location>
    <ligand>
        <name>Zn(2+)</name>
        <dbReference type="ChEBI" id="CHEBI:29105"/>
        <label>2</label>
    </ligand>
</feature>
<dbReference type="GO" id="GO:0003677">
    <property type="term" value="F:DNA binding"/>
    <property type="evidence" value="ECO:0007669"/>
    <property type="project" value="UniProtKB-UniRule"/>
</dbReference>
<dbReference type="GO" id="GO:0006302">
    <property type="term" value="P:double-strand break repair"/>
    <property type="evidence" value="ECO:0007669"/>
    <property type="project" value="InterPro"/>
</dbReference>
<dbReference type="InterPro" id="IPR011545">
    <property type="entry name" value="DEAD/DEAH_box_helicase_dom"/>
</dbReference>
<keyword evidence="5 12" id="KW-0378">Hydrolase</keyword>
<dbReference type="InterPro" id="IPR040498">
    <property type="entry name" value="PriA_CRR"/>
</dbReference>
<keyword evidence="4 12" id="KW-0547">Nucleotide-binding</keyword>
<dbReference type="InterPro" id="IPR014001">
    <property type="entry name" value="Helicase_ATP-bd"/>
</dbReference>
<keyword evidence="1 12" id="KW-0639">Primosome</keyword>
<feature type="binding site" evidence="12">
    <location>
        <position position="466"/>
    </location>
    <ligand>
        <name>Zn(2+)</name>
        <dbReference type="ChEBI" id="CHEBI:29105"/>
        <label>2</label>
    </ligand>
</feature>
<dbReference type="InterPro" id="IPR042115">
    <property type="entry name" value="PriA_3primeBD_sf"/>
</dbReference>
<evidence type="ECO:0000256" key="5">
    <source>
        <dbReference type="ARBA" id="ARBA00022801"/>
    </source>
</evidence>
<evidence type="ECO:0000259" key="14">
    <source>
        <dbReference type="PROSITE" id="PS51192"/>
    </source>
</evidence>
<feature type="binding site" evidence="12">
    <location>
        <position position="442"/>
    </location>
    <ligand>
        <name>Zn(2+)</name>
        <dbReference type="ChEBI" id="CHEBI:29105"/>
        <label>1</label>
    </ligand>
</feature>
<sequence>MIGSFVPAYYSIALPVVLRTLFDYLPPEGHGPIAVGARVQVPFGRGNGRILVGVVCQRHQTQELPAKLKRIDKVLDDEPLLDADFISLCQWASHYYQHPIGETIATCLPKKLRLGAQASITYPKHWQLTVQGKGLPDDGLKRAPKQQLALQQLRARGTIADDQLAEHGLGRDSLRNLAQKGLAELTDTPPNAGQPQAKPAPHPLTDEQAAVVSQIAYGAFSVAVLEGATGSGKTEVYLQAIAQVLARGQQAMVLIPEISLGPQTLARFHQRFKANIVALHSGLNDTERAQHWLRARAGDADIVIGTRSAVFTPLPRLGLIVIDEEHDLSFKQQDGLRYSARDLAIVRAQKADVPVILGSATPSLETLSNINHGRFTHWQLHARPGGASHADIELFDIKQESLIDGFSEHALTEIAKTVGAGQQALVFVNRRGFAPTVLCHDCGWQAQCKHCDSNLTAHNHPAHLRCHHCDYQRPPLSQCPECFGQNLLYLGAATEKAEQMLSEHFPRSKVIRIDRDTTGRKNAFDQLLEQVHTGEPCILVGTQMLAKGHHFPNVTLVVVLNADNGLFGADFRASERTGQLLLQVAGRAGRGDHPGRVLIQTHHPDHPLFTQLFSHGYRAFADLLMEERMRSSMPPFSYMAIIKVEASFPQPATALLEGLKNALQHAFAPNPHNQYLGPMPAIMERVNKRFRYVLQLKCSQRKLLHQVLPVAVHYLSSAKVPKDLRWSLDVDPQETP</sequence>
<dbReference type="FunFam" id="3.40.50.300:FF:000489">
    <property type="entry name" value="Primosome assembly protein PriA"/>
    <property type="match status" value="1"/>
</dbReference>
<gene>
    <name evidence="12" type="primary">priA</name>
    <name evidence="16" type="ORF">GCM10025791_13910</name>
</gene>
<dbReference type="PANTHER" id="PTHR30580">
    <property type="entry name" value="PRIMOSOMAL PROTEIN N"/>
    <property type="match status" value="1"/>
</dbReference>
<dbReference type="AlphaFoldDB" id="A0AAV3U0N1"/>
<evidence type="ECO:0000256" key="10">
    <source>
        <dbReference type="ARBA" id="ARBA00023235"/>
    </source>
</evidence>
<name>A0AAV3U0N1_9ALTE</name>
<dbReference type="SMART" id="SM00487">
    <property type="entry name" value="DEXDc"/>
    <property type="match status" value="1"/>
</dbReference>
<dbReference type="GO" id="GO:0016787">
    <property type="term" value="F:hydrolase activity"/>
    <property type="evidence" value="ECO:0007669"/>
    <property type="project" value="UniProtKB-KW"/>
</dbReference>
<organism evidence="16 17">
    <name type="scientific">Halioxenophilus aromaticivorans</name>
    <dbReference type="NCBI Taxonomy" id="1306992"/>
    <lineage>
        <taxon>Bacteria</taxon>
        <taxon>Pseudomonadati</taxon>
        <taxon>Pseudomonadota</taxon>
        <taxon>Gammaproteobacteria</taxon>
        <taxon>Alteromonadales</taxon>
        <taxon>Alteromonadaceae</taxon>
        <taxon>Halioxenophilus</taxon>
    </lineage>
</organism>
<keyword evidence="10 12" id="KW-0413">Isomerase</keyword>
<feature type="binding site" evidence="12">
    <location>
        <position position="439"/>
    </location>
    <ligand>
        <name>Zn(2+)</name>
        <dbReference type="ChEBI" id="CHEBI:29105"/>
        <label>1</label>
    </ligand>
</feature>
<proteinExistence type="inferred from homology"/>
<dbReference type="InterPro" id="IPR005259">
    <property type="entry name" value="PriA"/>
</dbReference>
<keyword evidence="7 12" id="KW-0862">Zinc</keyword>
<comment type="catalytic activity">
    <reaction evidence="11 12">
        <text>ATP + H2O = ADP + phosphate + H(+)</text>
        <dbReference type="Rhea" id="RHEA:13065"/>
        <dbReference type="ChEBI" id="CHEBI:15377"/>
        <dbReference type="ChEBI" id="CHEBI:15378"/>
        <dbReference type="ChEBI" id="CHEBI:30616"/>
        <dbReference type="ChEBI" id="CHEBI:43474"/>
        <dbReference type="ChEBI" id="CHEBI:456216"/>
        <dbReference type="EC" id="5.6.2.4"/>
    </reaction>
</comment>
<dbReference type="NCBIfam" id="TIGR00595">
    <property type="entry name" value="priA"/>
    <property type="match status" value="1"/>
</dbReference>
<dbReference type="NCBIfam" id="NF004067">
    <property type="entry name" value="PRK05580.1-4"/>
    <property type="match status" value="1"/>
</dbReference>
<dbReference type="InterPro" id="IPR041236">
    <property type="entry name" value="PriA_C"/>
</dbReference>
<evidence type="ECO:0000256" key="1">
    <source>
        <dbReference type="ARBA" id="ARBA00022515"/>
    </source>
</evidence>
<dbReference type="InterPro" id="IPR041222">
    <property type="entry name" value="PriA_3primeBD"/>
</dbReference>
<dbReference type="PANTHER" id="PTHR30580:SF0">
    <property type="entry name" value="PRIMOSOMAL PROTEIN N"/>
    <property type="match status" value="1"/>
</dbReference>
<dbReference type="GO" id="GO:0043138">
    <property type="term" value="F:3'-5' DNA helicase activity"/>
    <property type="evidence" value="ECO:0007669"/>
    <property type="project" value="UniProtKB-EC"/>
</dbReference>
<dbReference type="Gene3D" id="3.40.1440.60">
    <property type="entry name" value="PriA, 3(prime) DNA-binding domain"/>
    <property type="match status" value="1"/>
</dbReference>
<feature type="binding site" evidence="12">
    <location>
        <position position="482"/>
    </location>
    <ligand>
        <name>Zn(2+)</name>
        <dbReference type="ChEBI" id="CHEBI:29105"/>
        <label>1</label>
    </ligand>
</feature>
<evidence type="ECO:0000256" key="7">
    <source>
        <dbReference type="ARBA" id="ARBA00022833"/>
    </source>
</evidence>
<comment type="cofactor">
    <cofactor evidence="12">
        <name>Zn(2+)</name>
        <dbReference type="ChEBI" id="CHEBI:29105"/>
    </cofactor>
    <text evidence="12">Binds 2 zinc ions per subunit.</text>
</comment>
<feature type="domain" description="Helicase C-terminal" evidence="15">
    <location>
        <begin position="475"/>
        <end position="633"/>
    </location>
</feature>
<comment type="caution">
    <text evidence="16">The sequence shown here is derived from an EMBL/GenBank/DDBJ whole genome shotgun (WGS) entry which is preliminary data.</text>
</comment>
<dbReference type="EMBL" id="BAABLX010000009">
    <property type="protein sequence ID" value="GAA4937468.1"/>
    <property type="molecule type" value="Genomic_DNA"/>
</dbReference>
<dbReference type="Pfam" id="PF18074">
    <property type="entry name" value="PriA_C"/>
    <property type="match status" value="1"/>
</dbReference>
<dbReference type="InterPro" id="IPR027417">
    <property type="entry name" value="P-loop_NTPase"/>
</dbReference>
<reference evidence="17" key="1">
    <citation type="journal article" date="2019" name="Int. J. Syst. Evol. Microbiol.">
        <title>The Global Catalogue of Microorganisms (GCM) 10K type strain sequencing project: providing services to taxonomists for standard genome sequencing and annotation.</title>
        <authorList>
            <consortium name="The Broad Institute Genomics Platform"/>
            <consortium name="The Broad Institute Genome Sequencing Center for Infectious Disease"/>
            <person name="Wu L."/>
            <person name="Ma J."/>
        </authorList>
    </citation>
    <scope>NUCLEOTIDE SEQUENCE [LARGE SCALE GENOMIC DNA]</scope>
    <source>
        <strain evidence="17">JCM 19134</strain>
    </source>
</reference>
<keyword evidence="2 12" id="KW-0235">DNA replication</keyword>
<comment type="similarity">
    <text evidence="12">Belongs to the helicase family. PriA subfamily.</text>
</comment>
<dbReference type="CDD" id="cd18804">
    <property type="entry name" value="SF2_C_priA"/>
    <property type="match status" value="1"/>
</dbReference>
<evidence type="ECO:0000313" key="16">
    <source>
        <dbReference type="EMBL" id="GAA4937468.1"/>
    </source>
</evidence>
<keyword evidence="6 12" id="KW-0347">Helicase</keyword>
<comment type="function">
    <text evidence="12">Initiates the restart of stalled replication forks, which reloads the replicative helicase on sites other than the origin of replication. Recognizes and binds to abandoned replication forks and remodels them to uncover a helicase loading site. Promotes assembly of the primosome at these replication forks.</text>
</comment>
<dbReference type="GO" id="GO:0006270">
    <property type="term" value="P:DNA replication initiation"/>
    <property type="evidence" value="ECO:0007669"/>
    <property type="project" value="TreeGrafter"/>
</dbReference>
<evidence type="ECO:0000256" key="4">
    <source>
        <dbReference type="ARBA" id="ARBA00022741"/>
    </source>
</evidence>
<dbReference type="Pfam" id="PF17764">
    <property type="entry name" value="PriA_3primeBD"/>
    <property type="match status" value="1"/>
</dbReference>
<evidence type="ECO:0000256" key="8">
    <source>
        <dbReference type="ARBA" id="ARBA00022840"/>
    </source>
</evidence>
<dbReference type="Gene3D" id="3.40.50.300">
    <property type="entry name" value="P-loop containing nucleotide triphosphate hydrolases"/>
    <property type="match status" value="2"/>
</dbReference>
<evidence type="ECO:0000256" key="3">
    <source>
        <dbReference type="ARBA" id="ARBA00022723"/>
    </source>
</evidence>
<dbReference type="HAMAP" id="MF_00983">
    <property type="entry name" value="PriA"/>
    <property type="match status" value="1"/>
</dbReference>
<feature type="region of interest" description="Disordered" evidence="13">
    <location>
        <begin position="185"/>
        <end position="204"/>
    </location>
</feature>
<feature type="binding site" evidence="12">
    <location>
        <position position="469"/>
    </location>
    <ligand>
        <name>Zn(2+)</name>
        <dbReference type="ChEBI" id="CHEBI:29105"/>
        <label>2</label>
    </ligand>
</feature>
<dbReference type="CDD" id="cd17929">
    <property type="entry name" value="DEXHc_priA"/>
    <property type="match status" value="1"/>
</dbReference>
<evidence type="ECO:0000256" key="9">
    <source>
        <dbReference type="ARBA" id="ARBA00023125"/>
    </source>
</evidence>
<dbReference type="InterPro" id="IPR001650">
    <property type="entry name" value="Helicase_C-like"/>
</dbReference>
<evidence type="ECO:0000256" key="2">
    <source>
        <dbReference type="ARBA" id="ARBA00022705"/>
    </source>
</evidence>
<dbReference type="Pfam" id="PF00270">
    <property type="entry name" value="DEAD"/>
    <property type="match status" value="1"/>
</dbReference>
<dbReference type="PROSITE" id="PS51194">
    <property type="entry name" value="HELICASE_CTER"/>
    <property type="match status" value="1"/>
</dbReference>
<dbReference type="EC" id="5.6.2.4" evidence="12"/>
<keyword evidence="8 12" id="KW-0067">ATP-binding</keyword>
<dbReference type="PROSITE" id="PS51192">
    <property type="entry name" value="HELICASE_ATP_BIND_1"/>
    <property type="match status" value="1"/>
</dbReference>
<dbReference type="FunFam" id="3.40.1440.60:FF:000001">
    <property type="entry name" value="Primosomal protein N"/>
    <property type="match status" value="1"/>
</dbReference>
<dbReference type="SUPFAM" id="SSF52540">
    <property type="entry name" value="P-loop containing nucleoside triphosphate hydrolases"/>
    <property type="match status" value="1"/>
</dbReference>